<reference evidence="2 3" key="1">
    <citation type="submission" date="2023-03" db="EMBL/GenBank/DDBJ databases">
        <title>Genome insight into feeding habits of ladybird beetles.</title>
        <authorList>
            <person name="Li H.-S."/>
            <person name="Huang Y.-H."/>
            <person name="Pang H."/>
        </authorList>
    </citation>
    <scope>NUCLEOTIDE SEQUENCE [LARGE SCALE GENOMIC DNA]</scope>
    <source>
        <strain evidence="2">SYSU_2023b</strain>
        <tissue evidence="2">Whole body</tissue>
    </source>
</reference>
<dbReference type="InterPro" id="IPR036361">
    <property type="entry name" value="SAP_dom_sf"/>
</dbReference>
<dbReference type="Proteomes" id="UP001431783">
    <property type="component" value="Unassembled WGS sequence"/>
</dbReference>
<accession>A0AAW1UTX8</accession>
<sequence length="167" mass="19196">MKAEVRKRGAKVSGLKEQLIQRLQDYDRSNDFVGSIEDEIPRNNLVYTVEWPTDNLYSSVTSKSQLLVLDIVNINVYNDNVCLTEYAAVHRKENFKENSVLHVKKTPTENKQKWHEPNKMKLNASPKTSEKLTFDVESIIPQNENEVICVLIQVLIQLVVLINGMIL</sequence>
<dbReference type="AlphaFoldDB" id="A0AAW1UTX8"/>
<comment type="caution">
    <text evidence="2">The sequence shown here is derived from an EMBL/GenBank/DDBJ whole genome shotgun (WGS) entry which is preliminary data.</text>
</comment>
<keyword evidence="3" id="KW-1185">Reference proteome</keyword>
<dbReference type="PROSITE" id="PS50800">
    <property type="entry name" value="SAP"/>
    <property type="match status" value="1"/>
</dbReference>
<dbReference type="InterPro" id="IPR003034">
    <property type="entry name" value="SAP_dom"/>
</dbReference>
<dbReference type="Gene3D" id="1.10.720.30">
    <property type="entry name" value="SAP domain"/>
    <property type="match status" value="1"/>
</dbReference>
<proteinExistence type="predicted"/>
<organism evidence="2 3">
    <name type="scientific">Henosepilachna vigintioctopunctata</name>
    <dbReference type="NCBI Taxonomy" id="420089"/>
    <lineage>
        <taxon>Eukaryota</taxon>
        <taxon>Metazoa</taxon>
        <taxon>Ecdysozoa</taxon>
        <taxon>Arthropoda</taxon>
        <taxon>Hexapoda</taxon>
        <taxon>Insecta</taxon>
        <taxon>Pterygota</taxon>
        <taxon>Neoptera</taxon>
        <taxon>Endopterygota</taxon>
        <taxon>Coleoptera</taxon>
        <taxon>Polyphaga</taxon>
        <taxon>Cucujiformia</taxon>
        <taxon>Coccinelloidea</taxon>
        <taxon>Coccinellidae</taxon>
        <taxon>Epilachninae</taxon>
        <taxon>Epilachnini</taxon>
        <taxon>Henosepilachna</taxon>
    </lineage>
</organism>
<feature type="domain" description="SAP" evidence="1">
    <location>
        <begin position="1"/>
        <end position="27"/>
    </location>
</feature>
<dbReference type="Pfam" id="PF02037">
    <property type="entry name" value="SAP"/>
    <property type="match status" value="1"/>
</dbReference>
<evidence type="ECO:0000313" key="3">
    <source>
        <dbReference type="Proteomes" id="UP001431783"/>
    </source>
</evidence>
<evidence type="ECO:0000313" key="2">
    <source>
        <dbReference type="EMBL" id="KAK9886917.1"/>
    </source>
</evidence>
<protein>
    <recommendedName>
        <fullName evidence="1">SAP domain-containing protein</fullName>
    </recommendedName>
</protein>
<gene>
    <name evidence="2" type="ORF">WA026_019175</name>
</gene>
<dbReference type="SUPFAM" id="SSF68906">
    <property type="entry name" value="SAP domain"/>
    <property type="match status" value="1"/>
</dbReference>
<evidence type="ECO:0000259" key="1">
    <source>
        <dbReference type="PROSITE" id="PS50800"/>
    </source>
</evidence>
<name>A0AAW1UTX8_9CUCU</name>
<dbReference type="EMBL" id="JARQZJ010000103">
    <property type="protein sequence ID" value="KAK9886917.1"/>
    <property type="molecule type" value="Genomic_DNA"/>
</dbReference>